<keyword evidence="1" id="KW-1133">Transmembrane helix</keyword>
<gene>
    <name evidence="2" type="ORF">SAMN05216243_1475</name>
</gene>
<dbReference type="AlphaFoldDB" id="A0A1G8Y8V0"/>
<proteinExistence type="predicted"/>
<reference evidence="2 3" key="1">
    <citation type="submission" date="2016-10" db="EMBL/GenBank/DDBJ databases">
        <authorList>
            <person name="de Groot N.N."/>
        </authorList>
    </citation>
    <scope>NUCLEOTIDE SEQUENCE [LARGE SCALE GENOMIC DNA]</scope>
    <source>
        <strain evidence="2 3">CGMCC 1.6502</strain>
    </source>
</reference>
<name>A0A1G8Y8V0_9BACI</name>
<dbReference type="OrthoDB" id="2971123at2"/>
<feature type="transmembrane region" description="Helical" evidence="1">
    <location>
        <begin position="39"/>
        <end position="59"/>
    </location>
</feature>
<evidence type="ECO:0000313" key="3">
    <source>
        <dbReference type="Proteomes" id="UP000198694"/>
    </source>
</evidence>
<accession>A0A1G8Y8V0</accession>
<keyword evidence="1" id="KW-0472">Membrane</keyword>
<keyword evidence="3" id="KW-1185">Reference proteome</keyword>
<feature type="transmembrane region" description="Helical" evidence="1">
    <location>
        <begin position="71"/>
        <end position="96"/>
    </location>
</feature>
<organism evidence="2 3">
    <name type="scientific">Sediminibacillus albus</name>
    <dbReference type="NCBI Taxonomy" id="407036"/>
    <lineage>
        <taxon>Bacteria</taxon>
        <taxon>Bacillati</taxon>
        <taxon>Bacillota</taxon>
        <taxon>Bacilli</taxon>
        <taxon>Bacillales</taxon>
        <taxon>Bacillaceae</taxon>
        <taxon>Sediminibacillus</taxon>
    </lineage>
</organism>
<dbReference type="EMBL" id="FNFL01000002">
    <property type="protein sequence ID" value="SDJ99248.1"/>
    <property type="molecule type" value="Genomic_DNA"/>
</dbReference>
<evidence type="ECO:0000256" key="1">
    <source>
        <dbReference type="SAM" id="Phobius"/>
    </source>
</evidence>
<dbReference type="Proteomes" id="UP000198694">
    <property type="component" value="Unassembled WGS sequence"/>
</dbReference>
<dbReference type="RefSeq" id="WP_093212607.1">
    <property type="nucleotide sequence ID" value="NZ_FNFL01000002.1"/>
</dbReference>
<keyword evidence="1" id="KW-0812">Transmembrane</keyword>
<protein>
    <submittedName>
        <fullName evidence="2">Uncharacterized protein</fullName>
    </submittedName>
</protein>
<evidence type="ECO:0000313" key="2">
    <source>
        <dbReference type="EMBL" id="SDJ99248.1"/>
    </source>
</evidence>
<feature type="transmembrane region" description="Helical" evidence="1">
    <location>
        <begin position="7"/>
        <end position="27"/>
    </location>
</feature>
<sequence length="98" mass="10873">MNKFTKWLIASISLALIGIIVVFNIEGWARLTEELNRNVLLSGILSTFALVVVSLFCLFKANVERKKGQIIISLFTSLVPLSLFVMNGLLLTVYSIGK</sequence>